<sequence>MALLLAGLTACGEEVPRLALIDRPAGGGFLSALTQPRQPAAPQSRAALARGDVQLTAPRGWCIEPESLQARGQQGFALLVGCHALGATETGGAVPSGVLTVAVSARRAPGEADAVEALRQAVESGAVRSEDRVDDVALMRLRPRVSSDPSQLGDPVWRAVFVHEQRAISLAAYGPEDGQIAGGAGAALLLAIAKGIRGNRPE</sequence>
<dbReference type="RefSeq" id="WP_074835996.1">
    <property type="nucleotide sequence ID" value="NZ_CATLTK010000012.1"/>
</dbReference>
<dbReference type="AlphaFoldDB" id="A0A975W930"/>
<evidence type="ECO:0000313" key="2">
    <source>
        <dbReference type="Proteomes" id="UP000182932"/>
    </source>
</evidence>
<keyword evidence="2" id="KW-1185">Reference proteome</keyword>
<dbReference type="EMBL" id="FNYY01000004">
    <property type="protein sequence ID" value="SEJ25067.1"/>
    <property type="molecule type" value="Genomic_DNA"/>
</dbReference>
<proteinExistence type="predicted"/>
<name>A0A975W930_9RHOB</name>
<dbReference type="Proteomes" id="UP000182932">
    <property type="component" value="Unassembled WGS sequence"/>
</dbReference>
<accession>A0A975W930</accession>
<organism evidence="1 2">
    <name type="scientific">Marinovum algicola</name>
    <dbReference type="NCBI Taxonomy" id="42444"/>
    <lineage>
        <taxon>Bacteria</taxon>
        <taxon>Pseudomonadati</taxon>
        <taxon>Pseudomonadota</taxon>
        <taxon>Alphaproteobacteria</taxon>
        <taxon>Rhodobacterales</taxon>
        <taxon>Roseobacteraceae</taxon>
        <taxon>Marinovum</taxon>
    </lineage>
</organism>
<gene>
    <name evidence="1" type="ORF">SAMN04487940_104185</name>
</gene>
<evidence type="ECO:0000313" key="1">
    <source>
        <dbReference type="EMBL" id="SEJ25067.1"/>
    </source>
</evidence>
<protein>
    <recommendedName>
        <fullName evidence="3">Lipoprotein</fullName>
    </recommendedName>
</protein>
<evidence type="ECO:0008006" key="3">
    <source>
        <dbReference type="Google" id="ProtNLM"/>
    </source>
</evidence>
<reference evidence="1 2" key="1">
    <citation type="submission" date="2016-10" db="EMBL/GenBank/DDBJ databases">
        <authorList>
            <person name="Varghese N."/>
            <person name="Submissions S."/>
        </authorList>
    </citation>
    <scope>NUCLEOTIDE SEQUENCE [LARGE SCALE GENOMIC DNA]</scope>
    <source>
        <strain evidence="1 2">FF3</strain>
    </source>
</reference>
<comment type="caution">
    <text evidence="1">The sequence shown here is derived from an EMBL/GenBank/DDBJ whole genome shotgun (WGS) entry which is preliminary data.</text>
</comment>